<reference evidence="1" key="2">
    <citation type="submission" date="2023-06" db="EMBL/GenBank/DDBJ databases">
        <authorList>
            <consortium name="Lawrence Berkeley National Laboratory"/>
            <person name="Mondo S.J."/>
            <person name="Hensen N."/>
            <person name="Bonometti L."/>
            <person name="Westerberg I."/>
            <person name="Brannstrom I.O."/>
            <person name="Guillou S."/>
            <person name="Cros-Aarteil S."/>
            <person name="Calhoun S."/>
            <person name="Haridas S."/>
            <person name="Kuo A."/>
            <person name="Pangilinan J."/>
            <person name="Riley R."/>
            <person name="Labutti K."/>
            <person name="Andreopoulos B."/>
            <person name="Lipzen A."/>
            <person name="Chen C."/>
            <person name="Yanf M."/>
            <person name="Daum C."/>
            <person name="Ng V."/>
            <person name="Clum A."/>
            <person name="Steindorff A."/>
            <person name="Ohm R."/>
            <person name="Martin F."/>
            <person name="Silar P."/>
            <person name="Natvig D."/>
            <person name="Lalanne C."/>
            <person name="Gautier V."/>
            <person name="Ament-Velasquez S.L."/>
            <person name="Kruys A."/>
            <person name="Hutchinson M.I."/>
            <person name="Powell A.J."/>
            <person name="Barry K."/>
            <person name="Miller A.N."/>
            <person name="Grigoriev I.V."/>
            <person name="Debuchy R."/>
            <person name="Gladieux P."/>
            <person name="Thoren M.H."/>
            <person name="Johannesson H."/>
        </authorList>
    </citation>
    <scope>NUCLEOTIDE SEQUENCE</scope>
    <source>
        <strain evidence="1">CBS 333.67</strain>
    </source>
</reference>
<sequence length="233" mass="26381">MAEVDDRDVVPDAVLLGHIFGNNQPSSASVILQNWDKCVFKASFSTPLKNGQHECVVRLEVQGATSAFPFAVVPAMQEIARIRIPDLVPETLQVGSAANKEGRAFQYSVVEFVEGVTLEEAWDSMVDEDRKSVTASVVEAFIVPRSPSQMALLRAMEIIVESRQRNLYEGKNIPAHIRRRFIELLQLSRDEDPYVGWRCEGTSLLDFRVDFQKPEDEVIEDMIRRRRMKAKTS</sequence>
<evidence type="ECO:0000313" key="2">
    <source>
        <dbReference type="Proteomes" id="UP001273166"/>
    </source>
</evidence>
<proteinExistence type="predicted"/>
<dbReference type="EMBL" id="JAUDZG010000008">
    <property type="protein sequence ID" value="KAK3301590.1"/>
    <property type="molecule type" value="Genomic_DNA"/>
</dbReference>
<dbReference type="RefSeq" id="XP_062717370.1">
    <property type="nucleotide sequence ID" value="XM_062870043.1"/>
</dbReference>
<accession>A0AAJ0GKJ2</accession>
<dbReference type="Proteomes" id="UP001273166">
    <property type="component" value="Unassembled WGS sequence"/>
</dbReference>
<evidence type="ECO:0000313" key="1">
    <source>
        <dbReference type="EMBL" id="KAK3301590.1"/>
    </source>
</evidence>
<comment type="caution">
    <text evidence="1">The sequence shown here is derived from an EMBL/GenBank/DDBJ whole genome shotgun (WGS) entry which is preliminary data.</text>
</comment>
<dbReference type="GeneID" id="87888872"/>
<keyword evidence="2" id="KW-1185">Reference proteome</keyword>
<gene>
    <name evidence="1" type="ORF">B0T15DRAFT_544082</name>
</gene>
<dbReference type="AlphaFoldDB" id="A0AAJ0GKJ2"/>
<protein>
    <submittedName>
        <fullName evidence="1">Uncharacterized protein</fullName>
    </submittedName>
</protein>
<reference evidence="1" key="1">
    <citation type="journal article" date="2023" name="Mol. Phylogenet. Evol.">
        <title>Genome-scale phylogeny and comparative genomics of the fungal order Sordariales.</title>
        <authorList>
            <person name="Hensen N."/>
            <person name="Bonometti L."/>
            <person name="Westerberg I."/>
            <person name="Brannstrom I.O."/>
            <person name="Guillou S."/>
            <person name="Cros-Aarteil S."/>
            <person name="Calhoun S."/>
            <person name="Haridas S."/>
            <person name="Kuo A."/>
            <person name="Mondo S."/>
            <person name="Pangilinan J."/>
            <person name="Riley R."/>
            <person name="LaButti K."/>
            <person name="Andreopoulos B."/>
            <person name="Lipzen A."/>
            <person name="Chen C."/>
            <person name="Yan M."/>
            <person name="Daum C."/>
            <person name="Ng V."/>
            <person name="Clum A."/>
            <person name="Steindorff A."/>
            <person name="Ohm R.A."/>
            <person name="Martin F."/>
            <person name="Silar P."/>
            <person name="Natvig D.O."/>
            <person name="Lalanne C."/>
            <person name="Gautier V."/>
            <person name="Ament-Velasquez S.L."/>
            <person name="Kruys A."/>
            <person name="Hutchinson M.I."/>
            <person name="Powell A.J."/>
            <person name="Barry K."/>
            <person name="Miller A.N."/>
            <person name="Grigoriev I.V."/>
            <person name="Debuchy R."/>
            <person name="Gladieux P."/>
            <person name="Hiltunen Thoren M."/>
            <person name="Johannesson H."/>
        </authorList>
    </citation>
    <scope>NUCLEOTIDE SEQUENCE</scope>
    <source>
        <strain evidence="1">CBS 333.67</strain>
    </source>
</reference>
<organism evidence="1 2">
    <name type="scientific">Chaetomium strumarium</name>
    <dbReference type="NCBI Taxonomy" id="1170767"/>
    <lineage>
        <taxon>Eukaryota</taxon>
        <taxon>Fungi</taxon>
        <taxon>Dikarya</taxon>
        <taxon>Ascomycota</taxon>
        <taxon>Pezizomycotina</taxon>
        <taxon>Sordariomycetes</taxon>
        <taxon>Sordariomycetidae</taxon>
        <taxon>Sordariales</taxon>
        <taxon>Chaetomiaceae</taxon>
        <taxon>Chaetomium</taxon>
    </lineage>
</organism>
<name>A0AAJ0GKJ2_9PEZI</name>